<gene>
    <name evidence="8" type="ORF">BDV28DRAFT_155514</name>
</gene>
<dbReference type="InterPro" id="IPR050416">
    <property type="entry name" value="FAD-linked_Oxidoreductase"/>
</dbReference>
<keyword evidence="4" id="KW-0274">FAD</keyword>
<evidence type="ECO:0000256" key="1">
    <source>
        <dbReference type="ARBA" id="ARBA00001974"/>
    </source>
</evidence>
<evidence type="ECO:0000256" key="2">
    <source>
        <dbReference type="ARBA" id="ARBA00005466"/>
    </source>
</evidence>
<comment type="similarity">
    <text evidence="2">Belongs to the oxygen-dependent FAD-linked oxidoreductase family.</text>
</comment>
<dbReference type="PANTHER" id="PTHR42973">
    <property type="entry name" value="BINDING OXIDOREDUCTASE, PUTATIVE (AFU_ORTHOLOGUE AFUA_1G17690)-RELATED"/>
    <property type="match status" value="1"/>
</dbReference>
<feature type="domain" description="FAD-binding PCMH-type" evidence="7">
    <location>
        <begin position="152"/>
        <end position="338"/>
    </location>
</feature>
<dbReference type="InterPro" id="IPR036318">
    <property type="entry name" value="FAD-bd_PCMH-like_sf"/>
</dbReference>
<dbReference type="AlphaFoldDB" id="A0A5N6ZCB6"/>
<dbReference type="Pfam" id="PF08031">
    <property type="entry name" value="BBE"/>
    <property type="match status" value="1"/>
</dbReference>
<protein>
    <recommendedName>
        <fullName evidence="7">FAD-binding PCMH-type domain-containing protein</fullName>
    </recommendedName>
</protein>
<evidence type="ECO:0000256" key="5">
    <source>
        <dbReference type="ARBA" id="ARBA00023002"/>
    </source>
</evidence>
<keyword evidence="5" id="KW-0560">Oxidoreductase</keyword>
<name>A0A5N6ZCB6_9EURO</name>
<evidence type="ECO:0000256" key="6">
    <source>
        <dbReference type="SAM" id="MobiDB-lite"/>
    </source>
</evidence>
<dbReference type="Pfam" id="PF01565">
    <property type="entry name" value="FAD_binding_4"/>
    <property type="match status" value="1"/>
</dbReference>
<evidence type="ECO:0000256" key="3">
    <source>
        <dbReference type="ARBA" id="ARBA00022630"/>
    </source>
</evidence>
<dbReference type="EMBL" id="ML739055">
    <property type="protein sequence ID" value="KAE8355292.1"/>
    <property type="molecule type" value="Genomic_DNA"/>
</dbReference>
<evidence type="ECO:0000256" key="4">
    <source>
        <dbReference type="ARBA" id="ARBA00022827"/>
    </source>
</evidence>
<dbReference type="PANTHER" id="PTHR42973:SF39">
    <property type="entry name" value="FAD-BINDING PCMH-TYPE DOMAIN-CONTAINING PROTEIN"/>
    <property type="match status" value="1"/>
</dbReference>
<feature type="region of interest" description="Disordered" evidence="6">
    <location>
        <begin position="9"/>
        <end position="55"/>
    </location>
</feature>
<feature type="compositionally biased region" description="Basic residues" evidence="6">
    <location>
        <begin position="32"/>
        <end position="44"/>
    </location>
</feature>
<dbReference type="InterPro" id="IPR012951">
    <property type="entry name" value="BBE"/>
</dbReference>
<dbReference type="OrthoDB" id="9983560at2759"/>
<comment type="cofactor">
    <cofactor evidence="1">
        <name>FAD</name>
        <dbReference type="ChEBI" id="CHEBI:57692"/>
    </cofactor>
</comment>
<reference evidence="9" key="1">
    <citation type="submission" date="2019-04" db="EMBL/GenBank/DDBJ databases">
        <title>Friends and foes A comparative genomics studyof 23 Aspergillus species from section Flavi.</title>
        <authorList>
            <consortium name="DOE Joint Genome Institute"/>
            <person name="Kjaerbolling I."/>
            <person name="Vesth T."/>
            <person name="Frisvad J.C."/>
            <person name="Nybo J.L."/>
            <person name="Theobald S."/>
            <person name="Kildgaard S."/>
            <person name="Isbrandt T."/>
            <person name="Kuo A."/>
            <person name="Sato A."/>
            <person name="Lyhne E.K."/>
            <person name="Kogle M.E."/>
            <person name="Wiebenga A."/>
            <person name="Kun R.S."/>
            <person name="Lubbers R.J."/>
            <person name="Makela M.R."/>
            <person name="Barry K."/>
            <person name="Chovatia M."/>
            <person name="Clum A."/>
            <person name="Daum C."/>
            <person name="Haridas S."/>
            <person name="He G."/>
            <person name="LaButti K."/>
            <person name="Lipzen A."/>
            <person name="Mondo S."/>
            <person name="Riley R."/>
            <person name="Salamov A."/>
            <person name="Simmons B.A."/>
            <person name="Magnuson J.K."/>
            <person name="Henrissat B."/>
            <person name="Mortensen U.H."/>
            <person name="Larsen T.O."/>
            <person name="Devries R.P."/>
            <person name="Grigoriev I.V."/>
            <person name="Machida M."/>
            <person name="Baker S.E."/>
            <person name="Andersen M.R."/>
        </authorList>
    </citation>
    <scope>NUCLEOTIDE SEQUENCE [LARGE SCALE GENOMIC DNA]</scope>
    <source>
        <strain evidence="9">CBS 553.77</strain>
    </source>
</reference>
<dbReference type="GO" id="GO:0071949">
    <property type="term" value="F:FAD binding"/>
    <property type="evidence" value="ECO:0007669"/>
    <property type="project" value="InterPro"/>
</dbReference>
<accession>A0A5N6ZCB6</accession>
<dbReference type="PROSITE" id="PS51387">
    <property type="entry name" value="FAD_PCMH"/>
    <property type="match status" value="1"/>
</dbReference>
<dbReference type="Proteomes" id="UP000327118">
    <property type="component" value="Unassembled WGS sequence"/>
</dbReference>
<dbReference type="InterPro" id="IPR016169">
    <property type="entry name" value="FAD-bd_PCMH_sub2"/>
</dbReference>
<proteinExistence type="inferred from homology"/>
<evidence type="ECO:0000259" key="7">
    <source>
        <dbReference type="PROSITE" id="PS51387"/>
    </source>
</evidence>
<keyword evidence="3" id="KW-0285">Flavoprotein</keyword>
<sequence length="628" mass="67870">MILNNQFFNNFHPLPPKKEHEHSNVKSQSHSIQRRRLPPRRPQHRPSSSRNSPVTTRESVPLILWALSFISLAYANGNSSSCRCQPHQSCWPSAPEWGALNSSINGHLVAVRPVAAVCHEGNPDNPACKENWEALPEKNQTCYIETTPDTPCGQGQVSLYSALVQSAVDIQETVKFAKQHNLRLVVKNSGHDFLGRASAPGSLQILTIGMKDIRIVDKFTPAGAPEGKNEGSAVTTAAGVSLQELYAAVAARNRTVVAGSSHIVGAAGGYIQGGGHSPLGPWKGMASDNALEFTIVSANGELLVANEYQNKDLFWALRGGGGGTFGVVVSVTLRTFDEVPVILSNLNITAPVRDNKFWDTVTKLHASLPALNDAGGAGYYWIIPDFQLTKNTSVSAITLIFIFPNQTDTTQIDRIHDPLISTLNSTTGVNTQYASFAIPSLGFLFNILHPGNSDSTGKIGFLGSRLFSRDLLASTDGPGKLTSALRSIHIDPGQAILGHVVAGGAVAANSGKIDSALNPAWRKALTHIVIPRGWEPTATLAEQEAVKRNLTDVEVPILRSVEGEDTMGAYSNEANPYEAGFQASFWGENYGRLYDIKKKWDPEGLFVVRRGVGSEEWDDEWGICRVGK</sequence>
<dbReference type="InterPro" id="IPR016166">
    <property type="entry name" value="FAD-bd_PCMH"/>
</dbReference>
<dbReference type="GO" id="GO:0016491">
    <property type="term" value="F:oxidoreductase activity"/>
    <property type="evidence" value="ECO:0007669"/>
    <property type="project" value="UniProtKB-KW"/>
</dbReference>
<dbReference type="SUPFAM" id="SSF56176">
    <property type="entry name" value="FAD-binding/transporter-associated domain-like"/>
    <property type="match status" value="1"/>
</dbReference>
<evidence type="ECO:0000313" key="8">
    <source>
        <dbReference type="EMBL" id="KAE8355292.1"/>
    </source>
</evidence>
<dbReference type="Gene3D" id="3.30.465.10">
    <property type="match status" value="2"/>
</dbReference>
<dbReference type="InterPro" id="IPR006094">
    <property type="entry name" value="Oxid_FAD_bind_N"/>
</dbReference>
<keyword evidence="9" id="KW-1185">Reference proteome</keyword>
<evidence type="ECO:0000313" key="9">
    <source>
        <dbReference type="Proteomes" id="UP000327118"/>
    </source>
</evidence>
<organism evidence="8 9">
    <name type="scientific">Aspergillus coremiiformis</name>
    <dbReference type="NCBI Taxonomy" id="138285"/>
    <lineage>
        <taxon>Eukaryota</taxon>
        <taxon>Fungi</taxon>
        <taxon>Dikarya</taxon>
        <taxon>Ascomycota</taxon>
        <taxon>Pezizomycotina</taxon>
        <taxon>Eurotiomycetes</taxon>
        <taxon>Eurotiomycetidae</taxon>
        <taxon>Eurotiales</taxon>
        <taxon>Aspergillaceae</taxon>
        <taxon>Aspergillus</taxon>
        <taxon>Aspergillus subgen. Circumdati</taxon>
    </lineage>
</organism>